<feature type="transmembrane region" description="Helical" evidence="1">
    <location>
        <begin position="41"/>
        <end position="59"/>
    </location>
</feature>
<dbReference type="KEGG" id="vg:17776884"/>
<reference evidence="2 3" key="1">
    <citation type="journal article" date="2014" name="PLoS ONE">
        <title>Isolation and Characterization of vB_ArS-ArV2 - First Arthrobacter sp. Infecting Bacteriophage with Completely Sequenced Genome.</title>
        <authorList>
            <person name="Simoliunas E."/>
            <person name="Kaliniene L."/>
            <person name="Stasilo M."/>
            <person name="Truncaite L."/>
            <person name="Zajanckauskaite A."/>
            <person name="Staniulis J."/>
            <person name="Nainys J."/>
            <person name="Kaupinis A."/>
            <person name="Valius M."/>
            <person name="Meskys R."/>
        </authorList>
    </citation>
    <scope>NUCLEOTIDE SEQUENCE [LARGE SCALE GENOMIC DNA]</scope>
</reference>
<evidence type="ECO:0000313" key="2">
    <source>
        <dbReference type="EMBL" id="AHB31635.1"/>
    </source>
</evidence>
<evidence type="ECO:0000313" key="3">
    <source>
        <dbReference type="Proteomes" id="UP000018644"/>
    </source>
</evidence>
<sequence length="84" mass="8591">MADHRAETTSPKVMWPLIVGLALTALAAALAAVTPDMLAGLGPFAVPAALGLLAAGQYITGYLKRDPLREAGQQAIDEGLLPPA</sequence>
<accession>V5RAB3</accession>
<gene>
    <name evidence="2" type="ORF">ArV2_gp22</name>
</gene>
<proteinExistence type="predicted"/>
<keyword evidence="3" id="KW-1185">Reference proteome</keyword>
<evidence type="ECO:0000256" key="1">
    <source>
        <dbReference type="SAM" id="Phobius"/>
    </source>
</evidence>
<dbReference type="EMBL" id="KF692088">
    <property type="protein sequence ID" value="AHB31635.1"/>
    <property type="molecule type" value="Genomic_DNA"/>
</dbReference>
<keyword evidence="1" id="KW-1133">Transmembrane helix</keyword>
<dbReference type="GeneID" id="17776884"/>
<protein>
    <submittedName>
        <fullName evidence="2">Uncharacterized protein</fullName>
    </submittedName>
</protein>
<organism evidence="2 3">
    <name type="scientific">Arthrobacter phage vB_ArS-ArV2</name>
    <dbReference type="NCBI Taxonomy" id="1414742"/>
    <lineage>
        <taxon>Viruses</taxon>
        <taxon>Duplodnaviria</taxon>
        <taxon>Heunggongvirae</taxon>
        <taxon>Uroviricota</taxon>
        <taxon>Caudoviricetes</taxon>
        <taxon>Arvduovirus</taxon>
        <taxon>Arvduovirus ArV2</taxon>
    </lineage>
</organism>
<dbReference type="Proteomes" id="UP000018644">
    <property type="component" value="Segment"/>
</dbReference>
<keyword evidence="1" id="KW-0812">Transmembrane</keyword>
<name>V5RAB3_9CAUD</name>
<keyword evidence="1" id="KW-0472">Membrane</keyword>
<dbReference type="RefSeq" id="YP_008857893.1">
    <property type="nucleotide sequence ID" value="NC_022972.2"/>
</dbReference>